<evidence type="ECO:0000256" key="1">
    <source>
        <dbReference type="SAM" id="MobiDB-lite"/>
    </source>
</evidence>
<dbReference type="SUPFAM" id="SSF53335">
    <property type="entry name" value="S-adenosyl-L-methionine-dependent methyltransferases"/>
    <property type="match status" value="1"/>
</dbReference>
<accession>A0AAN6VE76</accession>
<feature type="region of interest" description="Disordered" evidence="1">
    <location>
        <begin position="148"/>
        <end position="185"/>
    </location>
</feature>
<protein>
    <recommendedName>
        <fullName evidence="4">O-methyltransferase domain-containing protein</fullName>
    </recommendedName>
</protein>
<reference evidence="2" key="1">
    <citation type="journal article" date="2023" name="Mol. Phylogenet. Evol.">
        <title>Genome-scale phylogeny and comparative genomics of the fungal order Sordariales.</title>
        <authorList>
            <person name="Hensen N."/>
            <person name="Bonometti L."/>
            <person name="Westerberg I."/>
            <person name="Brannstrom I.O."/>
            <person name="Guillou S."/>
            <person name="Cros-Aarteil S."/>
            <person name="Calhoun S."/>
            <person name="Haridas S."/>
            <person name="Kuo A."/>
            <person name="Mondo S."/>
            <person name="Pangilinan J."/>
            <person name="Riley R."/>
            <person name="LaButti K."/>
            <person name="Andreopoulos B."/>
            <person name="Lipzen A."/>
            <person name="Chen C."/>
            <person name="Yan M."/>
            <person name="Daum C."/>
            <person name="Ng V."/>
            <person name="Clum A."/>
            <person name="Steindorff A."/>
            <person name="Ohm R.A."/>
            <person name="Martin F."/>
            <person name="Silar P."/>
            <person name="Natvig D.O."/>
            <person name="Lalanne C."/>
            <person name="Gautier V."/>
            <person name="Ament-Velasquez S.L."/>
            <person name="Kruys A."/>
            <person name="Hutchinson M.I."/>
            <person name="Powell A.J."/>
            <person name="Barry K."/>
            <person name="Miller A.N."/>
            <person name="Grigoriev I.V."/>
            <person name="Debuchy R."/>
            <person name="Gladieux P."/>
            <person name="Hiltunen Thoren M."/>
            <person name="Johannesson H."/>
        </authorList>
    </citation>
    <scope>NUCLEOTIDE SEQUENCE</scope>
    <source>
        <strain evidence="2">CBS 538.74</strain>
    </source>
</reference>
<dbReference type="PANTHER" id="PTHR43712">
    <property type="entry name" value="PUTATIVE (AFU_ORTHOLOGUE AFUA_4G14580)-RELATED"/>
    <property type="match status" value="1"/>
</dbReference>
<dbReference type="SUPFAM" id="SSF46785">
    <property type="entry name" value="Winged helix' DNA-binding domain"/>
    <property type="match status" value="1"/>
</dbReference>
<evidence type="ECO:0008006" key="4">
    <source>
        <dbReference type="Google" id="ProtNLM"/>
    </source>
</evidence>
<evidence type="ECO:0000313" key="3">
    <source>
        <dbReference type="Proteomes" id="UP001302745"/>
    </source>
</evidence>
<dbReference type="Proteomes" id="UP001302745">
    <property type="component" value="Unassembled WGS sequence"/>
</dbReference>
<dbReference type="InterPro" id="IPR036390">
    <property type="entry name" value="WH_DNA-bd_sf"/>
</dbReference>
<dbReference type="PROSITE" id="PS51683">
    <property type="entry name" value="SAM_OMT_II"/>
    <property type="match status" value="1"/>
</dbReference>
<reference evidence="2" key="2">
    <citation type="submission" date="2023-05" db="EMBL/GenBank/DDBJ databases">
        <authorList>
            <consortium name="Lawrence Berkeley National Laboratory"/>
            <person name="Steindorff A."/>
            <person name="Hensen N."/>
            <person name="Bonometti L."/>
            <person name="Westerberg I."/>
            <person name="Brannstrom I.O."/>
            <person name="Guillou S."/>
            <person name="Cros-Aarteil S."/>
            <person name="Calhoun S."/>
            <person name="Haridas S."/>
            <person name="Kuo A."/>
            <person name="Mondo S."/>
            <person name="Pangilinan J."/>
            <person name="Riley R."/>
            <person name="Labutti K."/>
            <person name="Andreopoulos B."/>
            <person name="Lipzen A."/>
            <person name="Chen C."/>
            <person name="Yanf M."/>
            <person name="Daum C."/>
            <person name="Ng V."/>
            <person name="Clum A."/>
            <person name="Ohm R."/>
            <person name="Martin F."/>
            <person name="Silar P."/>
            <person name="Natvig D."/>
            <person name="Lalanne C."/>
            <person name="Gautier V."/>
            <person name="Ament-Velasquez S.L."/>
            <person name="Kruys A."/>
            <person name="Hutchinson M.I."/>
            <person name="Powell A.J."/>
            <person name="Barry K."/>
            <person name="Miller A.N."/>
            <person name="Grigoriev I.V."/>
            <person name="Debuchy R."/>
            <person name="Gladieux P."/>
            <person name="Thoren M.H."/>
            <person name="Johannesson H."/>
        </authorList>
    </citation>
    <scope>NUCLEOTIDE SEQUENCE</scope>
    <source>
        <strain evidence="2">CBS 538.74</strain>
    </source>
</reference>
<dbReference type="AlphaFoldDB" id="A0AAN6VE76"/>
<dbReference type="Gene3D" id="3.40.50.150">
    <property type="entry name" value="Vaccinia Virus protein VP39"/>
    <property type="match status" value="1"/>
</dbReference>
<dbReference type="PANTHER" id="PTHR43712:SF16">
    <property type="entry name" value="O-METHYLTRANSFERASE ELCB"/>
    <property type="match status" value="1"/>
</dbReference>
<dbReference type="GO" id="GO:0008168">
    <property type="term" value="F:methyltransferase activity"/>
    <property type="evidence" value="ECO:0007669"/>
    <property type="project" value="InterPro"/>
</dbReference>
<organism evidence="2 3">
    <name type="scientific">Chaetomidium leptoderma</name>
    <dbReference type="NCBI Taxonomy" id="669021"/>
    <lineage>
        <taxon>Eukaryota</taxon>
        <taxon>Fungi</taxon>
        <taxon>Dikarya</taxon>
        <taxon>Ascomycota</taxon>
        <taxon>Pezizomycotina</taxon>
        <taxon>Sordariomycetes</taxon>
        <taxon>Sordariomycetidae</taxon>
        <taxon>Sordariales</taxon>
        <taxon>Chaetomiaceae</taxon>
        <taxon>Chaetomidium</taxon>
    </lineage>
</organism>
<dbReference type="Gene3D" id="1.10.10.10">
    <property type="entry name" value="Winged helix-like DNA-binding domain superfamily/Winged helix DNA-binding domain"/>
    <property type="match status" value="1"/>
</dbReference>
<evidence type="ECO:0000313" key="2">
    <source>
        <dbReference type="EMBL" id="KAK4149246.1"/>
    </source>
</evidence>
<comment type="caution">
    <text evidence="2">The sequence shown here is derived from an EMBL/GenBank/DDBJ whole genome shotgun (WGS) entry which is preliminary data.</text>
</comment>
<dbReference type="InterPro" id="IPR029063">
    <property type="entry name" value="SAM-dependent_MTases_sf"/>
</dbReference>
<proteinExistence type="predicted"/>
<gene>
    <name evidence="2" type="ORF">C8A00DRAFT_19033</name>
</gene>
<dbReference type="InterPro" id="IPR036388">
    <property type="entry name" value="WH-like_DNA-bd_sf"/>
</dbReference>
<dbReference type="InterPro" id="IPR016461">
    <property type="entry name" value="COMT-like"/>
</dbReference>
<keyword evidence="3" id="KW-1185">Reference proteome</keyword>
<feature type="compositionally biased region" description="Basic and acidic residues" evidence="1">
    <location>
        <begin position="125"/>
        <end position="135"/>
    </location>
</feature>
<sequence>MSAHRISNYGRPEPMEHTTKLAHTPGLDAIETLKVVQGLINTCLANVATDGRSAIPTPEPSPVPKFTEDGKPEVVGMDGGQAEAVREDADLTRITAVAETGEAKGEQTGINPPEAASGAPQIPQHTDDTAANRDNCDELNSKEVNASLNANNTEPDGPAACESSGDGRNTNKTKTAPPPAIPGLDQDRLQRLADEISRNISQMETDDSSRIKAATAALELAAAVRPPGDTIMGWFANMSVISAVRLFLHWGAFDIIPTEKGESITYTDLAERINADVGLVARVANMLTSSHILTHHHFTPPPSSSSSSSSSLSLSHTPTSLLLRSNQPMSAMFALLYTNITHVSTVLPSYFDTYGRAEPLGPGHIPTSYLAGAPEADYFALLRRDERALRGFGLAMRMASRRVPVTGVYDMARVLRLIGGRLKRERDVVWVDVGGGDGHTVGEFLERYAGIPGGLRAEQCVVQDLEEVVVAARGRQKQREEGDDGGLLLKGVRWVGMDFLKEAPVKG</sequence>
<dbReference type="EMBL" id="MU857182">
    <property type="protein sequence ID" value="KAK4149246.1"/>
    <property type="molecule type" value="Genomic_DNA"/>
</dbReference>
<feature type="region of interest" description="Disordered" evidence="1">
    <location>
        <begin position="51"/>
        <end position="76"/>
    </location>
</feature>
<feature type="region of interest" description="Disordered" evidence="1">
    <location>
        <begin position="99"/>
        <end position="135"/>
    </location>
</feature>
<name>A0AAN6VE76_9PEZI</name>